<dbReference type="AlphaFoldDB" id="A0A6P8AXF7"/>
<name>A0A6P8AXF7_PYRGI</name>
<dbReference type="KEGG" id="pgri:PgNI_10578"/>
<reference evidence="2 3" key="1">
    <citation type="journal article" date="2019" name="Mol. Biol. Evol.">
        <title>Blast fungal genomes show frequent chromosomal changes, gene gains and losses, and effector gene turnover.</title>
        <authorList>
            <person name="Gomez Luciano L.B."/>
            <person name="Jason Tsai I."/>
            <person name="Chuma I."/>
            <person name="Tosa Y."/>
            <person name="Chen Y.H."/>
            <person name="Li J.Y."/>
            <person name="Li M.Y."/>
            <person name="Jade Lu M.Y."/>
            <person name="Nakayashiki H."/>
            <person name="Li W.H."/>
        </authorList>
    </citation>
    <scope>NUCLEOTIDE SEQUENCE [LARGE SCALE GENOMIC DNA]</scope>
    <source>
        <strain evidence="2 3">NI907</strain>
    </source>
</reference>
<organism evidence="2 3">
    <name type="scientific">Pyricularia grisea</name>
    <name type="common">Crabgrass-specific blast fungus</name>
    <name type="synonym">Magnaporthe grisea</name>
    <dbReference type="NCBI Taxonomy" id="148305"/>
    <lineage>
        <taxon>Eukaryota</taxon>
        <taxon>Fungi</taxon>
        <taxon>Dikarya</taxon>
        <taxon>Ascomycota</taxon>
        <taxon>Pezizomycotina</taxon>
        <taxon>Sordariomycetes</taxon>
        <taxon>Sordariomycetidae</taxon>
        <taxon>Magnaporthales</taxon>
        <taxon>Pyriculariaceae</taxon>
        <taxon>Pyricularia</taxon>
    </lineage>
</organism>
<evidence type="ECO:0000256" key="1">
    <source>
        <dbReference type="SAM" id="MobiDB-lite"/>
    </source>
</evidence>
<feature type="region of interest" description="Disordered" evidence="1">
    <location>
        <begin position="244"/>
        <end position="273"/>
    </location>
</feature>
<gene>
    <name evidence="3" type="ORF">PgNI_10578</name>
</gene>
<keyword evidence="2" id="KW-1185">Reference proteome</keyword>
<protein>
    <submittedName>
        <fullName evidence="3">Uncharacterized protein</fullName>
    </submittedName>
</protein>
<dbReference type="RefSeq" id="XP_030979557.1">
    <property type="nucleotide sequence ID" value="XM_031130551.1"/>
</dbReference>
<dbReference type="Proteomes" id="UP000515153">
    <property type="component" value="Chromosome VII"/>
</dbReference>
<sequence length="273" mass="30827">MTTRLGPGLRYKALVQCGHFIWHPSRAHGVAVAIQYDGIRQNHFASHIRTTWRTPSPIEPVYSVIKRLRAAQVVLRADKIATKNFKEPAKESVKRPPSFTLTILPRHLVSDTAFNDYFWRLTSLTGRVASLLIHQSLTEPLWISTYTRRGKETGLRNSAISVTSQRKKSAFRAALRMHGYDSYGRRIEKSSDKPEQLYGTVILHADAADAIKTEYSSIVEYYHDIIDRLVPILGCAAGKMPPLLSTKKKGTRLPEKTTGHRETESHEPANTVQ</sequence>
<proteinExistence type="predicted"/>
<evidence type="ECO:0000313" key="3">
    <source>
        <dbReference type="RefSeq" id="XP_030979557.1"/>
    </source>
</evidence>
<reference evidence="3" key="3">
    <citation type="submission" date="2025-08" db="UniProtKB">
        <authorList>
            <consortium name="RefSeq"/>
        </authorList>
    </citation>
    <scope>IDENTIFICATION</scope>
    <source>
        <strain evidence="3">NI907</strain>
    </source>
</reference>
<reference evidence="3" key="2">
    <citation type="submission" date="2019-10" db="EMBL/GenBank/DDBJ databases">
        <authorList>
            <consortium name="NCBI Genome Project"/>
        </authorList>
    </citation>
    <scope>NUCLEOTIDE SEQUENCE</scope>
    <source>
        <strain evidence="3">NI907</strain>
    </source>
</reference>
<dbReference type="OrthoDB" id="5237565at2759"/>
<accession>A0A6P8AXF7</accession>
<evidence type="ECO:0000313" key="2">
    <source>
        <dbReference type="Proteomes" id="UP000515153"/>
    </source>
</evidence>
<dbReference type="GeneID" id="41965457"/>
<feature type="compositionally biased region" description="Basic and acidic residues" evidence="1">
    <location>
        <begin position="252"/>
        <end position="267"/>
    </location>
</feature>